<dbReference type="Gene3D" id="2.130.10.10">
    <property type="entry name" value="YVTN repeat-like/Quinoprotein amine dehydrogenase"/>
    <property type="match status" value="1"/>
</dbReference>
<feature type="region of interest" description="Disordered" evidence="1">
    <location>
        <begin position="286"/>
        <end position="313"/>
    </location>
</feature>
<keyword evidence="2" id="KW-1133">Transmembrane helix</keyword>
<dbReference type="OrthoDB" id="4303889at2"/>
<keyword evidence="2" id="KW-0472">Membrane</keyword>
<keyword evidence="4" id="KW-1185">Reference proteome</keyword>
<feature type="region of interest" description="Disordered" evidence="1">
    <location>
        <begin position="236"/>
        <end position="258"/>
    </location>
</feature>
<feature type="region of interest" description="Disordered" evidence="1">
    <location>
        <begin position="63"/>
        <end position="83"/>
    </location>
</feature>
<dbReference type="Proteomes" id="UP000195880">
    <property type="component" value="Chromosome"/>
</dbReference>
<keyword evidence="2" id="KW-0812">Transmembrane</keyword>
<dbReference type="SUPFAM" id="SSF82171">
    <property type="entry name" value="DPP6 N-terminal domain-like"/>
    <property type="match status" value="1"/>
</dbReference>
<organism evidence="3 4">
    <name type="scientific">Streptomyces alboflavus</name>
    <dbReference type="NCBI Taxonomy" id="67267"/>
    <lineage>
        <taxon>Bacteria</taxon>
        <taxon>Bacillati</taxon>
        <taxon>Actinomycetota</taxon>
        <taxon>Actinomycetes</taxon>
        <taxon>Kitasatosporales</taxon>
        <taxon>Streptomycetaceae</taxon>
        <taxon>Streptomyces</taxon>
    </lineage>
</organism>
<protein>
    <recommendedName>
        <fullName evidence="5">WD40 repeat domain-containing protein</fullName>
    </recommendedName>
</protein>
<gene>
    <name evidence="3" type="ORF">SMD44_02065</name>
</gene>
<dbReference type="STRING" id="67267.GCA_000716675_03986"/>
<evidence type="ECO:0000256" key="1">
    <source>
        <dbReference type="SAM" id="MobiDB-lite"/>
    </source>
</evidence>
<dbReference type="AlphaFoldDB" id="A0A1Z1W8E0"/>
<reference evidence="3 4" key="1">
    <citation type="submission" date="2017-05" db="EMBL/GenBank/DDBJ databases">
        <title>Streptomyces alboflavus Genome sequencing and assembly.</title>
        <authorList>
            <person name="Wang Y."/>
            <person name="Du B."/>
            <person name="Ding Y."/>
            <person name="Liu H."/>
            <person name="Hou Q."/>
            <person name="Liu K."/>
            <person name="Wang C."/>
            <person name="Yao L."/>
        </authorList>
    </citation>
    <scope>NUCLEOTIDE SEQUENCE [LARGE SCALE GENOMIC DNA]</scope>
    <source>
        <strain evidence="3 4">MDJK44</strain>
    </source>
</reference>
<evidence type="ECO:0000256" key="2">
    <source>
        <dbReference type="SAM" id="Phobius"/>
    </source>
</evidence>
<name>A0A1Z1W8E0_9ACTN</name>
<dbReference type="eggNOG" id="COG0823">
    <property type="taxonomic scope" value="Bacteria"/>
</dbReference>
<dbReference type="KEGG" id="salf:SMD44_02065"/>
<dbReference type="InterPro" id="IPR015943">
    <property type="entry name" value="WD40/YVTN_repeat-like_dom_sf"/>
</dbReference>
<feature type="transmembrane region" description="Helical" evidence="2">
    <location>
        <begin position="40"/>
        <end position="59"/>
    </location>
</feature>
<dbReference type="EMBL" id="CP021748">
    <property type="protein sequence ID" value="ARX82652.1"/>
    <property type="molecule type" value="Genomic_DNA"/>
</dbReference>
<proteinExistence type="predicted"/>
<evidence type="ECO:0008006" key="5">
    <source>
        <dbReference type="Google" id="ProtNLM"/>
    </source>
</evidence>
<sequence length="408" mass="44070">MNVDQLVREALQEQAAEQGGPRGDLAGRVLATRRRRRARTITGAALGTAAAVVVGVSALDSGREDAGPASASRTGDVIAHPGQSVPRDFVAAGKTGLAGYSVTRDVPQRNGDELLARSYFLLNPKTMKYEKADTEWAWVAVAPGMRTAAVLEGELPTRRVGMLDLRTGKVTRWITLRHGVAAVEWSPDGKRLVATAYRKNPDLMVSVPGNGSVNWPRHHGSRTGYVLIEAASGKVGPFRDVPQPDPDEDGMFPGVSRQDLHFNHDGTRLYVQQYARQGKKDYRDWYTLSGRPTSAPPAEKHAGRPQAGLSPDGRLLAADGDAKGSPVLDPMTGRKVAWVPSQEQLAWADSKRIIALACADPARCTGKNNDPKRLVLVTVDSKKAVPLTAARTAPQGYKRVWTPMLTAR</sequence>
<evidence type="ECO:0000313" key="4">
    <source>
        <dbReference type="Proteomes" id="UP000195880"/>
    </source>
</evidence>
<dbReference type="RefSeq" id="WP_087883602.1">
    <property type="nucleotide sequence ID" value="NZ_CP021748.1"/>
</dbReference>
<evidence type="ECO:0000313" key="3">
    <source>
        <dbReference type="EMBL" id="ARX82652.1"/>
    </source>
</evidence>
<accession>A0A1Z1W8E0</accession>